<comment type="caution">
    <text evidence="11">The sequence shown here is derived from an EMBL/GenBank/DDBJ whole genome shotgun (WGS) entry which is preliminary data.</text>
</comment>
<evidence type="ECO:0000256" key="8">
    <source>
        <dbReference type="ARBA" id="ARBA00023136"/>
    </source>
</evidence>
<dbReference type="InterPro" id="IPR017871">
    <property type="entry name" value="ABC_transporter-like_CS"/>
</dbReference>
<evidence type="ECO:0000259" key="10">
    <source>
        <dbReference type="PROSITE" id="PS50893"/>
    </source>
</evidence>
<comment type="similarity">
    <text evidence="2">Belongs to the ABC transporter superfamily. ABCG family. Eye pigment precursor importer (TC 3.A.1.204) subfamily.</text>
</comment>
<dbReference type="PANTHER" id="PTHR48042">
    <property type="entry name" value="ABC TRANSPORTER G FAMILY MEMBER 11"/>
    <property type="match status" value="1"/>
</dbReference>
<keyword evidence="4 9" id="KW-0812">Transmembrane</keyword>
<keyword evidence="8 9" id="KW-0472">Membrane</keyword>
<keyword evidence="7 9" id="KW-1133">Transmembrane helix</keyword>
<keyword evidence="12" id="KW-1185">Reference proteome</keyword>
<sequence>MAEVMPDRKGSATGIKDVEQRYPISWSGLSHTVSLRGGRSKTIVSNVSGHCDPGQMMAIMGPSGCGKTSLLDLLGGRVGSGTTSGEILIGCKQHPANIRKIVSYVTQEDSLLTCFTVRETLRYASRLAAIPSKAREEAIQQVIVQMGLLVCADTRVGDPLIKGISGGQKRRLSIAIELLHRSPILLLDEPTSGLDSTAAMQVIEHLRDVAQKGHTVVMSIHQASSRAYGLFDSLCLLSKGQQVYFGPTTDVAIEHFAAQGHECPRYSNPAEFFLDVINTDFGAENGGARLEGLVRAFEKSELASSMREALRQPEIPQDGGISRESAGPCRQFAVLLLRMLHMNWKNPYIFGVRLAMYIALAFMVGTMYYDVGEVARGGEPVAAAAAATSLLALLFYVQAFLVFMSVAILPFFLEIRDVFRRERANGQITCLPYVLADFLAGLPGVTLIALISTMLVVWLANLNGFAQFFANLLLSLIVAESLMHVIGAAQPHYIIGMAFGAGLFGMFMLCEGFMVKPQDIPDGWVWGYYLAFHTYSFEWFVHNQFDDGTLVGEAVLKSFEMEDVDPLRNALILSAYAAVFQAAYFMVLKVFHTGKR</sequence>
<gene>
    <name evidence="11" type="ORF">PCOR1329_LOCUS44478</name>
</gene>
<dbReference type="Proteomes" id="UP001189429">
    <property type="component" value="Unassembled WGS sequence"/>
</dbReference>
<dbReference type="InterPro" id="IPR003593">
    <property type="entry name" value="AAA+_ATPase"/>
</dbReference>
<feature type="transmembrane region" description="Helical" evidence="9">
    <location>
        <begin position="465"/>
        <end position="486"/>
    </location>
</feature>
<dbReference type="InterPro" id="IPR003439">
    <property type="entry name" value="ABC_transporter-like_ATP-bd"/>
</dbReference>
<organism evidence="11 12">
    <name type="scientific">Prorocentrum cordatum</name>
    <dbReference type="NCBI Taxonomy" id="2364126"/>
    <lineage>
        <taxon>Eukaryota</taxon>
        <taxon>Sar</taxon>
        <taxon>Alveolata</taxon>
        <taxon>Dinophyceae</taxon>
        <taxon>Prorocentrales</taxon>
        <taxon>Prorocentraceae</taxon>
        <taxon>Prorocentrum</taxon>
    </lineage>
</organism>
<accession>A0ABN9U599</accession>
<dbReference type="InterPro" id="IPR043926">
    <property type="entry name" value="ABCG_dom"/>
</dbReference>
<evidence type="ECO:0000256" key="3">
    <source>
        <dbReference type="ARBA" id="ARBA00022448"/>
    </source>
</evidence>
<feature type="transmembrane region" description="Helical" evidence="9">
    <location>
        <begin position="570"/>
        <end position="591"/>
    </location>
</feature>
<dbReference type="PROSITE" id="PS00211">
    <property type="entry name" value="ABC_TRANSPORTER_1"/>
    <property type="match status" value="1"/>
</dbReference>
<protein>
    <recommendedName>
        <fullName evidence="10">ABC transporter domain-containing protein</fullName>
    </recommendedName>
</protein>
<comment type="subcellular location">
    <subcellularLocation>
        <location evidence="1">Membrane</location>
        <topology evidence="1">Multi-pass membrane protein</topology>
    </subcellularLocation>
</comment>
<feature type="transmembrane region" description="Helical" evidence="9">
    <location>
        <begin position="348"/>
        <end position="369"/>
    </location>
</feature>
<evidence type="ECO:0000313" key="12">
    <source>
        <dbReference type="Proteomes" id="UP001189429"/>
    </source>
</evidence>
<evidence type="ECO:0000256" key="7">
    <source>
        <dbReference type="ARBA" id="ARBA00022989"/>
    </source>
</evidence>
<evidence type="ECO:0000256" key="4">
    <source>
        <dbReference type="ARBA" id="ARBA00022692"/>
    </source>
</evidence>
<evidence type="ECO:0000256" key="9">
    <source>
        <dbReference type="SAM" id="Phobius"/>
    </source>
</evidence>
<evidence type="ECO:0000256" key="2">
    <source>
        <dbReference type="ARBA" id="ARBA00005814"/>
    </source>
</evidence>
<keyword evidence="5" id="KW-0547">Nucleotide-binding</keyword>
<keyword evidence="6" id="KW-0067">ATP-binding</keyword>
<dbReference type="PANTHER" id="PTHR48042:SF11">
    <property type="entry name" value="ABC TRANSPORTER G FAMILY MEMBER 11"/>
    <property type="match status" value="1"/>
</dbReference>
<feature type="transmembrane region" description="Helical" evidence="9">
    <location>
        <begin position="493"/>
        <end position="515"/>
    </location>
</feature>
<dbReference type="PROSITE" id="PS50893">
    <property type="entry name" value="ABC_TRANSPORTER_2"/>
    <property type="match status" value="1"/>
</dbReference>
<evidence type="ECO:0000313" key="11">
    <source>
        <dbReference type="EMBL" id="CAK0852812.1"/>
    </source>
</evidence>
<proteinExistence type="inferred from homology"/>
<feature type="domain" description="ABC transporter" evidence="10">
    <location>
        <begin position="24"/>
        <end position="264"/>
    </location>
</feature>
<dbReference type="Pfam" id="PF19055">
    <property type="entry name" value="ABC2_membrane_7"/>
    <property type="match status" value="1"/>
</dbReference>
<feature type="transmembrane region" description="Helical" evidence="9">
    <location>
        <begin position="381"/>
        <end position="413"/>
    </location>
</feature>
<dbReference type="Gene3D" id="3.40.50.300">
    <property type="entry name" value="P-loop containing nucleotide triphosphate hydrolases"/>
    <property type="match status" value="1"/>
</dbReference>
<dbReference type="InterPro" id="IPR052215">
    <property type="entry name" value="Plant_ABCG"/>
</dbReference>
<dbReference type="SMART" id="SM00382">
    <property type="entry name" value="AAA"/>
    <property type="match status" value="1"/>
</dbReference>
<evidence type="ECO:0000256" key="1">
    <source>
        <dbReference type="ARBA" id="ARBA00004141"/>
    </source>
</evidence>
<evidence type="ECO:0000256" key="6">
    <source>
        <dbReference type="ARBA" id="ARBA00022840"/>
    </source>
</evidence>
<reference evidence="11" key="1">
    <citation type="submission" date="2023-10" db="EMBL/GenBank/DDBJ databases">
        <authorList>
            <person name="Chen Y."/>
            <person name="Shah S."/>
            <person name="Dougan E. K."/>
            <person name="Thang M."/>
            <person name="Chan C."/>
        </authorList>
    </citation>
    <scope>NUCLEOTIDE SEQUENCE [LARGE SCALE GENOMIC DNA]</scope>
</reference>
<feature type="transmembrane region" description="Helical" evidence="9">
    <location>
        <begin position="434"/>
        <end position="459"/>
    </location>
</feature>
<name>A0ABN9U599_9DINO</name>
<dbReference type="EMBL" id="CAUYUJ010015345">
    <property type="protein sequence ID" value="CAK0852812.1"/>
    <property type="molecule type" value="Genomic_DNA"/>
</dbReference>
<keyword evidence="3" id="KW-0813">Transport</keyword>
<evidence type="ECO:0000256" key="5">
    <source>
        <dbReference type="ARBA" id="ARBA00022741"/>
    </source>
</evidence>
<dbReference type="InterPro" id="IPR027417">
    <property type="entry name" value="P-loop_NTPase"/>
</dbReference>
<dbReference type="SUPFAM" id="SSF52540">
    <property type="entry name" value="P-loop containing nucleoside triphosphate hydrolases"/>
    <property type="match status" value="1"/>
</dbReference>
<dbReference type="InterPro" id="IPR013525">
    <property type="entry name" value="ABC2_TM"/>
</dbReference>
<dbReference type="Pfam" id="PF01061">
    <property type="entry name" value="ABC2_membrane"/>
    <property type="match status" value="1"/>
</dbReference>
<dbReference type="Pfam" id="PF00005">
    <property type="entry name" value="ABC_tran"/>
    <property type="match status" value="1"/>
</dbReference>